<dbReference type="RefSeq" id="WP_309690331.1">
    <property type="nucleotide sequence ID" value="NZ_JAVIZQ010000001.1"/>
</dbReference>
<dbReference type="Proteomes" id="UP001249291">
    <property type="component" value="Unassembled WGS sequence"/>
</dbReference>
<evidence type="ECO:0000313" key="3">
    <source>
        <dbReference type="EMBL" id="MDR6142399.1"/>
    </source>
</evidence>
<evidence type="ECO:0000256" key="2">
    <source>
        <dbReference type="SAM" id="Phobius"/>
    </source>
</evidence>
<reference evidence="3 4" key="1">
    <citation type="submission" date="2023-08" db="EMBL/GenBank/DDBJ databases">
        <title>Functional and genomic diversity of the sorghum phyllosphere microbiome.</title>
        <authorList>
            <person name="Shade A."/>
        </authorList>
    </citation>
    <scope>NUCLEOTIDE SEQUENCE [LARGE SCALE GENOMIC DNA]</scope>
    <source>
        <strain evidence="3 4">SORGH_AS_0445</strain>
    </source>
</reference>
<dbReference type="EMBL" id="JAVIZQ010000001">
    <property type="protein sequence ID" value="MDR6142399.1"/>
    <property type="molecule type" value="Genomic_DNA"/>
</dbReference>
<name>A0ABU1HSX2_9MICO</name>
<evidence type="ECO:0000256" key="1">
    <source>
        <dbReference type="SAM" id="MobiDB-lite"/>
    </source>
</evidence>
<organism evidence="3 4">
    <name type="scientific">Microbacterium foliorum</name>
    <dbReference type="NCBI Taxonomy" id="104336"/>
    <lineage>
        <taxon>Bacteria</taxon>
        <taxon>Bacillati</taxon>
        <taxon>Actinomycetota</taxon>
        <taxon>Actinomycetes</taxon>
        <taxon>Micrococcales</taxon>
        <taxon>Microbacteriaceae</taxon>
        <taxon>Microbacterium</taxon>
    </lineage>
</organism>
<feature type="transmembrane region" description="Helical" evidence="2">
    <location>
        <begin position="7"/>
        <end position="26"/>
    </location>
</feature>
<feature type="transmembrane region" description="Helical" evidence="2">
    <location>
        <begin position="38"/>
        <end position="58"/>
    </location>
</feature>
<keyword evidence="2" id="KW-0812">Transmembrane</keyword>
<proteinExistence type="predicted"/>
<comment type="caution">
    <text evidence="3">The sequence shown here is derived from an EMBL/GenBank/DDBJ whole genome shotgun (WGS) entry which is preliminary data.</text>
</comment>
<keyword evidence="2" id="KW-0472">Membrane</keyword>
<protein>
    <submittedName>
        <fullName evidence="3">Uncharacterized protein</fullName>
    </submittedName>
</protein>
<accession>A0ABU1HSX2</accession>
<keyword evidence="4" id="KW-1185">Reference proteome</keyword>
<sequence>MLDDWEVAFLITAFGIAGIVVVWALGGGDWFSDPALRVIGWIGALVSLAGVIVAVLIFRRQTRAAEDASARQEELLGQIRSTLGEVHSTVRDLKEANKALPDEADTQDGDVDQWADDLPDQRSSAVYATSPTGRVRRVFEPAQVPLAVVASLVSSWKREGRQGKWTVGMLRGALRTEGKGNHPWFLIFEPREGKATAWRVSRGPGGRDHAVEIQSPSDLD</sequence>
<keyword evidence="2" id="KW-1133">Transmembrane helix</keyword>
<gene>
    <name evidence="3" type="ORF">QE375_001953</name>
</gene>
<evidence type="ECO:0000313" key="4">
    <source>
        <dbReference type="Proteomes" id="UP001249291"/>
    </source>
</evidence>
<feature type="region of interest" description="Disordered" evidence="1">
    <location>
        <begin position="200"/>
        <end position="220"/>
    </location>
</feature>